<dbReference type="Proteomes" id="UP000549616">
    <property type="component" value="Unassembled WGS sequence"/>
</dbReference>
<keyword evidence="2" id="KW-1185">Reference proteome</keyword>
<evidence type="ECO:0000313" key="1">
    <source>
        <dbReference type="EMBL" id="NYI90174.1"/>
    </source>
</evidence>
<name>A0A853B5X6_9PSEU</name>
<dbReference type="GO" id="GO:0003677">
    <property type="term" value="F:DNA binding"/>
    <property type="evidence" value="ECO:0007669"/>
    <property type="project" value="UniProtKB-KW"/>
</dbReference>
<keyword evidence="1" id="KW-0238">DNA-binding</keyword>
<comment type="caution">
    <text evidence="1">The sequence shown here is derived from an EMBL/GenBank/DDBJ whole genome shotgun (WGS) entry which is preliminary data.</text>
</comment>
<reference evidence="1 2" key="1">
    <citation type="submission" date="2020-07" db="EMBL/GenBank/DDBJ databases">
        <title>Sequencing the genomes of 1000 actinobacteria strains.</title>
        <authorList>
            <person name="Klenk H.-P."/>
        </authorList>
    </citation>
    <scope>NUCLEOTIDE SEQUENCE [LARGE SCALE GENOMIC DNA]</scope>
    <source>
        <strain evidence="1 2">DSM 104006</strain>
    </source>
</reference>
<gene>
    <name evidence="1" type="ORF">HNR02_003497</name>
</gene>
<sequence>MLARLSSGREVGLAPASFAEHASKTSTGIILRDVVTPPIVADLSVLWRADDPSPTIATAVETARQCAEHNKWLRDPST</sequence>
<accession>A0A853B5X6</accession>
<dbReference type="EMBL" id="JACCFK010000001">
    <property type="protein sequence ID" value="NYI90174.1"/>
    <property type="molecule type" value="Genomic_DNA"/>
</dbReference>
<evidence type="ECO:0000313" key="2">
    <source>
        <dbReference type="Proteomes" id="UP000549616"/>
    </source>
</evidence>
<dbReference type="AlphaFoldDB" id="A0A853B5X6"/>
<organism evidence="1 2">
    <name type="scientific">Amycolatopsis endophytica</name>
    <dbReference type="NCBI Taxonomy" id="860233"/>
    <lineage>
        <taxon>Bacteria</taxon>
        <taxon>Bacillati</taxon>
        <taxon>Actinomycetota</taxon>
        <taxon>Actinomycetes</taxon>
        <taxon>Pseudonocardiales</taxon>
        <taxon>Pseudonocardiaceae</taxon>
        <taxon>Amycolatopsis</taxon>
    </lineage>
</organism>
<dbReference type="RefSeq" id="WP_179774219.1">
    <property type="nucleotide sequence ID" value="NZ_JACCFK010000001.1"/>
</dbReference>
<protein>
    <submittedName>
        <fullName evidence="1">DNA-binding transcriptional LysR family regulator</fullName>
    </submittedName>
</protein>
<proteinExistence type="predicted"/>